<dbReference type="EMBL" id="FQXJ01000041">
    <property type="protein sequence ID" value="SHJ16123.1"/>
    <property type="molecule type" value="Genomic_DNA"/>
</dbReference>
<accession>A0A1M6H1N9</accession>
<dbReference type="RefSeq" id="WP_073033507.1">
    <property type="nucleotide sequence ID" value="NZ_FQXJ01000041.1"/>
</dbReference>
<evidence type="ECO:0000313" key="2">
    <source>
        <dbReference type="Proteomes" id="UP000183954"/>
    </source>
</evidence>
<dbReference type="STRING" id="1121420.SAMN02746098_05266"/>
<organism evidence="1 2">
    <name type="scientific">Desulfosporosinus lacus DSM 15449</name>
    <dbReference type="NCBI Taxonomy" id="1121420"/>
    <lineage>
        <taxon>Bacteria</taxon>
        <taxon>Bacillati</taxon>
        <taxon>Bacillota</taxon>
        <taxon>Clostridia</taxon>
        <taxon>Eubacteriales</taxon>
        <taxon>Desulfitobacteriaceae</taxon>
        <taxon>Desulfosporosinus</taxon>
    </lineage>
</organism>
<evidence type="ECO:0000313" key="1">
    <source>
        <dbReference type="EMBL" id="SHJ16123.1"/>
    </source>
</evidence>
<protein>
    <submittedName>
        <fullName evidence="1">Uncharacterized protein</fullName>
    </submittedName>
</protein>
<gene>
    <name evidence="1" type="ORF">SAMN02746098_05266</name>
</gene>
<proteinExistence type="predicted"/>
<dbReference type="Proteomes" id="UP000183954">
    <property type="component" value="Unassembled WGS sequence"/>
</dbReference>
<dbReference type="AlphaFoldDB" id="A0A1M6H1N9"/>
<name>A0A1M6H1N9_9FIRM</name>
<sequence length="501" mass="56769">MATTYQRYLKLNIDGSRLGLERSESESNYFCTPKGAKVIGWAGVDGIHYCFVRGFGEMVFAVSPMNTQGNYVHPVARDFRDFLRLLLACGDAAALEQVYCWDQAQFDAFLQDNPLTGEQQAVLDVIREKMLLAPREQPFAYIKELQAEFDYSRLKYTEDYYEWVPVEPKIPEWKVYFDGNFWGHHGGQRAGKEISLDRQFVWDDEVWHIPAIYTCTKGLVVDFCLQIPVERIRSYMDKWNLSIENEGTDFTDEQRMQIHAENPLAFNINPKVVLNGTVLSGAHGCGLSWNPCFPEGNGLEAKSVTQHYGLDPAYGWVIWRSAVPWTKKRKPQITTLSVTLMQEPVTMSGPHFHVPAPGESIEFIHPTTGAQHTLTVQEYEQQEMSRELFDSQDQEFPTHYTVMSYTLAPDLPDGAFTVTDCLPSDQPRQKRTNPNEPQASGSICIGIIGGADAPTAIIFGGSGQGKLNAACSALHFEPVDDVEWRMEFHEKRREDITVELI</sequence>
<keyword evidence="2" id="KW-1185">Reference proteome</keyword>
<dbReference type="OrthoDB" id="2049136at2"/>
<reference evidence="2" key="1">
    <citation type="submission" date="2016-11" db="EMBL/GenBank/DDBJ databases">
        <authorList>
            <person name="Varghese N."/>
            <person name="Submissions S."/>
        </authorList>
    </citation>
    <scope>NUCLEOTIDE SEQUENCE [LARGE SCALE GENOMIC DNA]</scope>
    <source>
        <strain evidence="2">DSM 15449</strain>
    </source>
</reference>